<feature type="domain" description="ABC transmembrane type-1" evidence="9">
    <location>
        <begin position="21"/>
        <end position="222"/>
    </location>
</feature>
<dbReference type="NCBIfam" id="TIGR01726">
    <property type="entry name" value="HEQRo_perm_3TM"/>
    <property type="match status" value="1"/>
</dbReference>
<feature type="transmembrane region" description="Helical" evidence="8">
    <location>
        <begin position="96"/>
        <end position="113"/>
    </location>
</feature>
<dbReference type="SUPFAM" id="SSF161098">
    <property type="entry name" value="MetI-like"/>
    <property type="match status" value="1"/>
</dbReference>
<feature type="transmembrane region" description="Helical" evidence="8">
    <location>
        <begin position="203"/>
        <end position="222"/>
    </location>
</feature>
<evidence type="ECO:0000256" key="4">
    <source>
        <dbReference type="ARBA" id="ARBA00022692"/>
    </source>
</evidence>
<comment type="similarity">
    <text evidence="8">Belongs to the binding-protein-dependent transport system permease family.</text>
</comment>
<evidence type="ECO:0000256" key="8">
    <source>
        <dbReference type="RuleBase" id="RU363032"/>
    </source>
</evidence>
<evidence type="ECO:0000256" key="3">
    <source>
        <dbReference type="ARBA" id="ARBA00022475"/>
    </source>
</evidence>
<dbReference type="Gene3D" id="1.10.3720.10">
    <property type="entry name" value="MetI-like"/>
    <property type="match status" value="1"/>
</dbReference>
<dbReference type="InterPro" id="IPR035906">
    <property type="entry name" value="MetI-like_sf"/>
</dbReference>
<reference evidence="10 11" key="1">
    <citation type="submission" date="2015-09" db="EMBL/GenBank/DDBJ databases">
        <authorList>
            <consortium name="Pathogen Informatics"/>
        </authorList>
    </citation>
    <scope>NUCLEOTIDE SEQUENCE [LARGE SCALE GENOMIC DNA]</scope>
    <source>
        <strain evidence="10 11">2789STDY5608849</strain>
    </source>
</reference>
<dbReference type="CDD" id="cd06261">
    <property type="entry name" value="TM_PBP2"/>
    <property type="match status" value="1"/>
</dbReference>
<keyword evidence="2 8" id="KW-0813">Transport</keyword>
<dbReference type="InterPro" id="IPR010065">
    <property type="entry name" value="AA_ABC_transptr_permease_3TM"/>
</dbReference>
<evidence type="ECO:0000313" key="10">
    <source>
        <dbReference type="EMBL" id="CUO16786.1"/>
    </source>
</evidence>
<evidence type="ECO:0000256" key="1">
    <source>
        <dbReference type="ARBA" id="ARBA00004651"/>
    </source>
</evidence>
<dbReference type="AlphaFoldDB" id="A0A174CYW7"/>
<evidence type="ECO:0000256" key="6">
    <source>
        <dbReference type="ARBA" id="ARBA00022989"/>
    </source>
</evidence>
<organism evidence="10 11">
    <name type="scientific">Fusicatenibacter saccharivorans</name>
    <dbReference type="NCBI Taxonomy" id="1150298"/>
    <lineage>
        <taxon>Bacteria</taxon>
        <taxon>Bacillati</taxon>
        <taxon>Bacillota</taxon>
        <taxon>Clostridia</taxon>
        <taxon>Lachnospirales</taxon>
        <taxon>Lachnospiraceae</taxon>
        <taxon>Fusicatenibacter</taxon>
    </lineage>
</organism>
<dbReference type="PROSITE" id="PS50928">
    <property type="entry name" value="ABC_TM1"/>
    <property type="match status" value="1"/>
</dbReference>
<accession>A0A174CYW7</accession>
<dbReference type="Pfam" id="PF00528">
    <property type="entry name" value="BPD_transp_1"/>
    <property type="match status" value="1"/>
</dbReference>
<keyword evidence="7 8" id="KW-0472">Membrane</keyword>
<keyword evidence="5" id="KW-0029">Amino-acid transport</keyword>
<dbReference type="PANTHER" id="PTHR30614">
    <property type="entry name" value="MEMBRANE COMPONENT OF AMINO ACID ABC TRANSPORTER"/>
    <property type="match status" value="1"/>
</dbReference>
<dbReference type="GO" id="GO:0043190">
    <property type="term" value="C:ATP-binding cassette (ABC) transporter complex"/>
    <property type="evidence" value="ECO:0007669"/>
    <property type="project" value="InterPro"/>
</dbReference>
<feature type="transmembrane region" description="Helical" evidence="8">
    <location>
        <begin position="23"/>
        <end position="45"/>
    </location>
</feature>
<evidence type="ECO:0000256" key="2">
    <source>
        <dbReference type="ARBA" id="ARBA00022448"/>
    </source>
</evidence>
<keyword evidence="6 8" id="KW-1133">Transmembrane helix</keyword>
<keyword evidence="3" id="KW-1003">Cell membrane</keyword>
<protein>
    <submittedName>
        <fullName evidence="10">Probable amino-acid permease protein yxeN</fullName>
    </submittedName>
</protein>
<comment type="subcellular location">
    <subcellularLocation>
        <location evidence="1 8">Cell membrane</location>
        <topology evidence="1 8">Multi-pass membrane protein</topology>
    </subcellularLocation>
</comment>
<dbReference type="InterPro" id="IPR000515">
    <property type="entry name" value="MetI-like"/>
</dbReference>
<gene>
    <name evidence="10" type="primary">yxeN</name>
    <name evidence="10" type="ORF">ERS852406_01405</name>
</gene>
<evidence type="ECO:0000256" key="7">
    <source>
        <dbReference type="ARBA" id="ARBA00023136"/>
    </source>
</evidence>
<name>A0A174CYW7_9FIRM</name>
<proteinExistence type="inferred from homology"/>
<dbReference type="GO" id="GO:0022857">
    <property type="term" value="F:transmembrane transporter activity"/>
    <property type="evidence" value="ECO:0007669"/>
    <property type="project" value="InterPro"/>
</dbReference>
<dbReference type="Proteomes" id="UP000095706">
    <property type="component" value="Unassembled WGS sequence"/>
</dbReference>
<evidence type="ECO:0000313" key="11">
    <source>
        <dbReference type="Proteomes" id="UP000095706"/>
    </source>
</evidence>
<feature type="transmembrane region" description="Helical" evidence="8">
    <location>
        <begin position="57"/>
        <end position="84"/>
    </location>
</feature>
<dbReference type="GO" id="GO:0006865">
    <property type="term" value="P:amino acid transport"/>
    <property type="evidence" value="ECO:0007669"/>
    <property type="project" value="UniProtKB-KW"/>
</dbReference>
<dbReference type="PANTHER" id="PTHR30614:SF0">
    <property type="entry name" value="L-CYSTINE TRANSPORT SYSTEM PERMEASE PROTEIN TCYL"/>
    <property type="match status" value="1"/>
</dbReference>
<keyword evidence="4 8" id="KW-0812">Transmembrane</keyword>
<sequence>MGKLFDVSLVFSSIPELLTKLPITLELAVVSMLIGLGLGLVMAIIKMKKIRVLTQITNLLISLLRGTPVIVQLYVAFFGIPMMFKAVNQQFGTNLAVANISGFVYAMIALGLNQSGFMAEIIRSALQSVDPGQIEAAHALGMTYPQTLRRIILPEAFEVALPTLGNSFISIIKGTSLAFTCAVVEITAQGQIIGGRTYRYFEVYVSLAIIYWLVTLVIEQIIRVIENKIRIPDQVELASANGEGKKNDKN</sequence>
<dbReference type="RefSeq" id="WP_055227290.1">
    <property type="nucleotide sequence ID" value="NZ_CYYV01000006.1"/>
</dbReference>
<dbReference type="EMBL" id="CYYV01000006">
    <property type="protein sequence ID" value="CUO16786.1"/>
    <property type="molecule type" value="Genomic_DNA"/>
</dbReference>
<dbReference type="InterPro" id="IPR043429">
    <property type="entry name" value="ArtM/GltK/GlnP/TcyL/YhdX-like"/>
</dbReference>
<evidence type="ECO:0000259" key="9">
    <source>
        <dbReference type="PROSITE" id="PS50928"/>
    </source>
</evidence>
<evidence type="ECO:0000256" key="5">
    <source>
        <dbReference type="ARBA" id="ARBA00022970"/>
    </source>
</evidence>